<protein>
    <recommendedName>
        <fullName evidence="5">Probable membrane transporter protein</fullName>
    </recommendedName>
</protein>
<dbReference type="InterPro" id="IPR002781">
    <property type="entry name" value="TM_pro_TauE-like"/>
</dbReference>
<keyword evidence="3 5" id="KW-1133">Transmembrane helix</keyword>
<dbReference type="AlphaFoldDB" id="A0A0P8AJZ0"/>
<feature type="transmembrane region" description="Helical" evidence="5">
    <location>
        <begin position="199"/>
        <end position="218"/>
    </location>
</feature>
<evidence type="ECO:0000256" key="1">
    <source>
        <dbReference type="ARBA" id="ARBA00004141"/>
    </source>
</evidence>
<evidence type="ECO:0000313" key="6">
    <source>
        <dbReference type="EMBL" id="KPQ45063.1"/>
    </source>
</evidence>
<dbReference type="InterPro" id="IPR051598">
    <property type="entry name" value="TSUP/Inactive_protease-like"/>
</dbReference>
<keyword evidence="4 5" id="KW-0472">Membrane</keyword>
<reference evidence="6 7" key="1">
    <citation type="submission" date="2015-09" db="EMBL/GenBank/DDBJ databases">
        <title>A metagenomics-based metabolic model of nitrate-dependent anaerobic oxidation of methane by Methanoperedens-like archaea.</title>
        <authorList>
            <person name="Arshad A."/>
            <person name="Speth D.R."/>
            <person name="De Graaf R.M."/>
            <person name="Op Den Camp H.J."/>
            <person name="Jetten M.S."/>
            <person name="Welte C.U."/>
        </authorList>
    </citation>
    <scope>NUCLEOTIDE SEQUENCE [LARGE SCALE GENOMIC DNA]</scope>
</reference>
<name>A0A0P8AJZ0_9EURY</name>
<dbReference type="PATRIC" id="fig|1719120.3.peg.354"/>
<evidence type="ECO:0000256" key="5">
    <source>
        <dbReference type="RuleBase" id="RU363041"/>
    </source>
</evidence>
<comment type="caution">
    <text evidence="6">The sequence shown here is derived from an EMBL/GenBank/DDBJ whole genome shotgun (WGS) entry which is preliminary data.</text>
</comment>
<feature type="transmembrane region" description="Helical" evidence="5">
    <location>
        <begin position="96"/>
        <end position="113"/>
    </location>
</feature>
<accession>A0A0P8AJZ0</accession>
<gene>
    <name evidence="6" type="ORF">MPEBLZ_00325</name>
</gene>
<evidence type="ECO:0000256" key="4">
    <source>
        <dbReference type="ARBA" id="ARBA00023136"/>
    </source>
</evidence>
<feature type="transmembrane region" description="Helical" evidence="5">
    <location>
        <begin position="133"/>
        <end position="160"/>
    </location>
</feature>
<dbReference type="PANTHER" id="PTHR43701:SF5">
    <property type="entry name" value="MEMBRANE TRANSPORTER PROTEIN-RELATED"/>
    <property type="match status" value="1"/>
</dbReference>
<comment type="similarity">
    <text evidence="5">Belongs to the 4-toluene sulfonate uptake permease (TSUP) (TC 2.A.102) family.</text>
</comment>
<feature type="transmembrane region" description="Helical" evidence="5">
    <location>
        <begin position="172"/>
        <end position="192"/>
    </location>
</feature>
<dbReference type="Pfam" id="PF01925">
    <property type="entry name" value="TauE"/>
    <property type="match status" value="1"/>
</dbReference>
<dbReference type="PANTHER" id="PTHR43701">
    <property type="entry name" value="MEMBRANE TRANSPORTER PROTEIN MJ0441-RELATED"/>
    <property type="match status" value="1"/>
</dbReference>
<dbReference type="Proteomes" id="UP000050360">
    <property type="component" value="Unassembled WGS sequence"/>
</dbReference>
<comment type="subcellular location">
    <subcellularLocation>
        <location evidence="5">Cell membrane</location>
        <topology evidence="5">Multi-pass membrane protein</topology>
    </subcellularLocation>
    <subcellularLocation>
        <location evidence="1">Membrane</location>
        <topology evidence="1">Multi-pass membrane protein</topology>
    </subcellularLocation>
</comment>
<organism evidence="6 7">
    <name type="scientific">Candidatus Methanoperedens nitratireducens</name>
    <dbReference type="NCBI Taxonomy" id="1392998"/>
    <lineage>
        <taxon>Archaea</taxon>
        <taxon>Methanobacteriati</taxon>
        <taxon>Methanobacteriota</taxon>
        <taxon>Stenosarchaea group</taxon>
        <taxon>Methanomicrobia</taxon>
        <taxon>Methanosarcinales</taxon>
        <taxon>ANME-2 cluster</taxon>
        <taxon>Candidatus Methanoperedentaceae</taxon>
        <taxon>Candidatus Methanoperedens</taxon>
    </lineage>
</organism>
<evidence type="ECO:0000256" key="3">
    <source>
        <dbReference type="ARBA" id="ARBA00022989"/>
    </source>
</evidence>
<feature type="transmembrane region" description="Helical" evidence="5">
    <location>
        <begin position="72"/>
        <end position="90"/>
    </location>
</feature>
<evidence type="ECO:0000313" key="7">
    <source>
        <dbReference type="Proteomes" id="UP000050360"/>
    </source>
</evidence>
<proteinExistence type="inferred from homology"/>
<feature type="transmembrane region" description="Helical" evidence="5">
    <location>
        <begin position="224"/>
        <end position="243"/>
    </location>
</feature>
<evidence type="ECO:0000256" key="2">
    <source>
        <dbReference type="ARBA" id="ARBA00022692"/>
    </source>
</evidence>
<keyword evidence="2 5" id="KW-0812">Transmembrane</keyword>
<sequence>MDDIIILSGLIFAAGLLYSSVGHAGASGYLAVMALFGLAPDTMKPTALVLNILVAAIAAAQFQRAGYFSWDTFWPFAISSIPFAFIGGAMSIPGNIYKQIVGLVLLFAAYHFFSKKQSAIANASKQIPVLAAILAGAGIGMLSGMVGVGGGIFLTPLILYMGWAGTKQTAGVSAMFILVNSIAGIAGHLASVKFLPDTIYVLGFAAVLGGTIGSYMGSRRFANATIYQLLAVVLVIAGVKFMIV</sequence>
<dbReference type="GO" id="GO:0005886">
    <property type="term" value="C:plasma membrane"/>
    <property type="evidence" value="ECO:0007669"/>
    <property type="project" value="UniProtKB-SubCell"/>
</dbReference>
<feature type="transmembrane region" description="Helical" evidence="5">
    <location>
        <begin position="42"/>
        <end position="60"/>
    </location>
</feature>
<keyword evidence="5" id="KW-1003">Cell membrane</keyword>
<dbReference type="EMBL" id="LKCM01000027">
    <property type="protein sequence ID" value="KPQ45063.1"/>
    <property type="molecule type" value="Genomic_DNA"/>
</dbReference>